<proteinExistence type="predicted"/>
<protein>
    <submittedName>
        <fullName evidence="1">Uncharacterized protein</fullName>
    </submittedName>
</protein>
<reference evidence="1 2" key="1">
    <citation type="journal article" date="2018" name="Sci. Rep.">
        <title>Genomic signatures of local adaptation to the degree of environmental predictability in rotifers.</title>
        <authorList>
            <person name="Franch-Gras L."/>
            <person name="Hahn C."/>
            <person name="Garcia-Roger E.M."/>
            <person name="Carmona M.J."/>
            <person name="Serra M."/>
            <person name="Gomez A."/>
        </authorList>
    </citation>
    <scope>NUCLEOTIDE SEQUENCE [LARGE SCALE GENOMIC DNA]</scope>
    <source>
        <strain evidence="1">HYR1</strain>
    </source>
</reference>
<organism evidence="1 2">
    <name type="scientific">Brachionus plicatilis</name>
    <name type="common">Marine rotifer</name>
    <name type="synonym">Brachionus muelleri</name>
    <dbReference type="NCBI Taxonomy" id="10195"/>
    <lineage>
        <taxon>Eukaryota</taxon>
        <taxon>Metazoa</taxon>
        <taxon>Spiralia</taxon>
        <taxon>Gnathifera</taxon>
        <taxon>Rotifera</taxon>
        <taxon>Eurotatoria</taxon>
        <taxon>Monogononta</taxon>
        <taxon>Pseudotrocha</taxon>
        <taxon>Ploima</taxon>
        <taxon>Brachionidae</taxon>
        <taxon>Brachionus</taxon>
    </lineage>
</organism>
<evidence type="ECO:0000313" key="2">
    <source>
        <dbReference type="Proteomes" id="UP000276133"/>
    </source>
</evidence>
<dbReference type="EMBL" id="REGN01012351">
    <property type="protein sequence ID" value="RMZ95695.1"/>
    <property type="molecule type" value="Genomic_DNA"/>
</dbReference>
<comment type="caution">
    <text evidence="1">The sequence shown here is derived from an EMBL/GenBank/DDBJ whole genome shotgun (WGS) entry which is preliminary data.</text>
</comment>
<evidence type="ECO:0000313" key="1">
    <source>
        <dbReference type="EMBL" id="RMZ95695.1"/>
    </source>
</evidence>
<name>A0A3M7P9C6_BRAPC</name>
<dbReference type="Proteomes" id="UP000276133">
    <property type="component" value="Unassembled WGS sequence"/>
</dbReference>
<accession>A0A3M7P9C6</accession>
<gene>
    <name evidence="1" type="ORF">BpHYR1_026944</name>
</gene>
<dbReference type="AlphaFoldDB" id="A0A3M7P9C6"/>
<keyword evidence="2" id="KW-1185">Reference proteome</keyword>
<sequence>MNKPNEIEKFRLCEILNLLNDQIFQICMLGGVRLAVSVGRLEKHFIKLSSYEIYGKQRKCLNECMSDANKSHLKSKTEIILNIFYSKTIKIKFQTIRSFSSFQNIFKI</sequence>